<dbReference type="InterPro" id="IPR036890">
    <property type="entry name" value="HATPase_C_sf"/>
</dbReference>
<evidence type="ECO:0000256" key="5">
    <source>
        <dbReference type="PROSITE-ProRule" id="PRU00110"/>
    </source>
</evidence>
<keyword evidence="3 6" id="KW-0597">Phosphoprotein</keyword>
<feature type="coiled-coil region" evidence="7">
    <location>
        <begin position="148"/>
        <end position="175"/>
    </location>
</feature>
<name>A0A378I6Y5_9GAMM</name>
<evidence type="ECO:0000313" key="15">
    <source>
        <dbReference type="Proteomes" id="UP000255066"/>
    </source>
</evidence>
<dbReference type="InterPro" id="IPR035965">
    <property type="entry name" value="PAS-like_dom_sf"/>
</dbReference>
<dbReference type="Gene3D" id="3.30.450.20">
    <property type="entry name" value="PAS domain"/>
    <property type="match status" value="1"/>
</dbReference>
<feature type="domain" description="PAC" evidence="10">
    <location>
        <begin position="101"/>
        <end position="157"/>
    </location>
</feature>
<dbReference type="CDD" id="cd00082">
    <property type="entry name" value="HisKA"/>
    <property type="match status" value="1"/>
</dbReference>
<dbReference type="CDD" id="cd00088">
    <property type="entry name" value="HPT"/>
    <property type="match status" value="1"/>
</dbReference>
<dbReference type="STRING" id="28083.Lbir_1159"/>
<reference evidence="12 14" key="1">
    <citation type="submission" date="2015-11" db="EMBL/GenBank/DDBJ databases">
        <title>Genomic analysis of 38 Legionella species identifies large and diverse effector repertoires.</title>
        <authorList>
            <person name="Burstein D."/>
            <person name="Amaro F."/>
            <person name="Zusman T."/>
            <person name="Lifshitz Z."/>
            <person name="Cohen O."/>
            <person name="Gilbert J.A."/>
            <person name="Pupko T."/>
            <person name="Shuman H.A."/>
            <person name="Segal G."/>
        </authorList>
    </citation>
    <scope>NUCLEOTIDE SEQUENCE [LARGE SCALE GENOMIC DNA]</scope>
    <source>
        <strain evidence="12 14">CDC#1407-AL-14</strain>
    </source>
</reference>
<dbReference type="CDD" id="cd17546">
    <property type="entry name" value="REC_hyHK_CKI1_RcsC-like"/>
    <property type="match status" value="1"/>
</dbReference>
<evidence type="ECO:0000313" key="13">
    <source>
        <dbReference type="EMBL" id="STX30516.1"/>
    </source>
</evidence>
<dbReference type="Pfam" id="PF08448">
    <property type="entry name" value="PAS_4"/>
    <property type="match status" value="1"/>
</dbReference>
<dbReference type="PROSITE" id="PS50110">
    <property type="entry name" value="RESPONSE_REGULATORY"/>
    <property type="match status" value="1"/>
</dbReference>
<dbReference type="Proteomes" id="UP000255066">
    <property type="component" value="Unassembled WGS sequence"/>
</dbReference>
<dbReference type="PROSITE" id="PS50109">
    <property type="entry name" value="HIS_KIN"/>
    <property type="match status" value="1"/>
</dbReference>
<dbReference type="SUPFAM" id="SSF52172">
    <property type="entry name" value="CheY-like"/>
    <property type="match status" value="1"/>
</dbReference>
<dbReference type="InterPro" id="IPR003661">
    <property type="entry name" value="HisK_dim/P_dom"/>
</dbReference>
<dbReference type="AlphaFoldDB" id="A0A378I6Y5"/>
<evidence type="ECO:0000256" key="1">
    <source>
        <dbReference type="ARBA" id="ARBA00000085"/>
    </source>
</evidence>
<protein>
    <recommendedName>
        <fullName evidence="2">histidine kinase</fullName>
        <ecNumber evidence="2">2.7.13.3</ecNumber>
    </recommendedName>
</protein>
<keyword evidence="7" id="KW-0175">Coiled coil</keyword>
<dbReference type="InterPro" id="IPR004358">
    <property type="entry name" value="Sig_transdc_His_kin-like_C"/>
</dbReference>
<dbReference type="SMART" id="SM00388">
    <property type="entry name" value="HisKA"/>
    <property type="match status" value="1"/>
</dbReference>
<dbReference type="SMART" id="SM00448">
    <property type="entry name" value="REC"/>
    <property type="match status" value="1"/>
</dbReference>
<evidence type="ECO:0000256" key="2">
    <source>
        <dbReference type="ARBA" id="ARBA00012438"/>
    </source>
</evidence>
<dbReference type="PANTHER" id="PTHR45339:SF5">
    <property type="entry name" value="HISTIDINE KINASE"/>
    <property type="match status" value="1"/>
</dbReference>
<evidence type="ECO:0000256" key="6">
    <source>
        <dbReference type="PROSITE-ProRule" id="PRU00169"/>
    </source>
</evidence>
<feature type="domain" description="HPt" evidence="11">
    <location>
        <begin position="604"/>
        <end position="697"/>
    </location>
</feature>
<dbReference type="InterPro" id="IPR003594">
    <property type="entry name" value="HATPase_dom"/>
</dbReference>
<feature type="modified residue" description="Phosphohistidine" evidence="5">
    <location>
        <position position="643"/>
    </location>
</feature>
<dbReference type="Pfam" id="PF01627">
    <property type="entry name" value="Hpt"/>
    <property type="match status" value="1"/>
</dbReference>
<dbReference type="RefSeq" id="WP_083503093.1">
    <property type="nucleotide sequence ID" value="NZ_CAAAHV010000002.1"/>
</dbReference>
<dbReference type="GO" id="GO:0000155">
    <property type="term" value="F:phosphorelay sensor kinase activity"/>
    <property type="evidence" value="ECO:0007669"/>
    <property type="project" value="InterPro"/>
</dbReference>
<dbReference type="InterPro" id="IPR008207">
    <property type="entry name" value="Sig_transdc_His_kin_Hpt_dom"/>
</dbReference>
<dbReference type="SUPFAM" id="SSF55874">
    <property type="entry name" value="ATPase domain of HSP90 chaperone/DNA topoisomerase II/histidine kinase"/>
    <property type="match status" value="1"/>
</dbReference>
<dbReference type="InterPro" id="IPR036097">
    <property type="entry name" value="HisK_dim/P_sf"/>
</dbReference>
<evidence type="ECO:0000313" key="14">
    <source>
        <dbReference type="Proteomes" id="UP000054735"/>
    </source>
</evidence>
<dbReference type="Proteomes" id="UP000054735">
    <property type="component" value="Unassembled WGS sequence"/>
</dbReference>
<dbReference type="Pfam" id="PF02518">
    <property type="entry name" value="HATPase_c"/>
    <property type="match status" value="1"/>
</dbReference>
<keyword evidence="14" id="KW-1185">Reference proteome</keyword>
<dbReference type="EMBL" id="UGNW01000001">
    <property type="protein sequence ID" value="STX30516.1"/>
    <property type="molecule type" value="Genomic_DNA"/>
</dbReference>
<dbReference type="EC" id="2.7.13.3" evidence="2"/>
<evidence type="ECO:0000256" key="4">
    <source>
        <dbReference type="ARBA" id="ARBA00023012"/>
    </source>
</evidence>
<organism evidence="13 15">
    <name type="scientific">Legionella birminghamensis</name>
    <dbReference type="NCBI Taxonomy" id="28083"/>
    <lineage>
        <taxon>Bacteria</taxon>
        <taxon>Pseudomonadati</taxon>
        <taxon>Pseudomonadota</taxon>
        <taxon>Gammaproteobacteria</taxon>
        <taxon>Legionellales</taxon>
        <taxon>Legionellaceae</taxon>
        <taxon>Legionella</taxon>
    </lineage>
</organism>
<feature type="domain" description="Response regulatory" evidence="9">
    <location>
        <begin position="438"/>
        <end position="556"/>
    </location>
</feature>
<reference evidence="13 15" key="2">
    <citation type="submission" date="2018-06" db="EMBL/GenBank/DDBJ databases">
        <authorList>
            <consortium name="Pathogen Informatics"/>
            <person name="Doyle S."/>
        </authorList>
    </citation>
    <scope>NUCLEOTIDE SEQUENCE [LARGE SCALE GENOMIC DNA]</scope>
    <source>
        <strain evidence="13 15">NCTC12437</strain>
    </source>
</reference>
<comment type="catalytic activity">
    <reaction evidence="1">
        <text>ATP + protein L-histidine = ADP + protein N-phospho-L-histidine.</text>
        <dbReference type="EC" id="2.7.13.3"/>
    </reaction>
</comment>
<dbReference type="GO" id="GO:0005886">
    <property type="term" value="C:plasma membrane"/>
    <property type="evidence" value="ECO:0007669"/>
    <property type="project" value="UniProtKB-SubCell"/>
</dbReference>
<dbReference type="PROSITE" id="PS50894">
    <property type="entry name" value="HPT"/>
    <property type="match status" value="1"/>
</dbReference>
<feature type="modified residue" description="4-aspartylphosphate" evidence="6">
    <location>
        <position position="487"/>
    </location>
</feature>
<dbReference type="InterPro" id="IPR013656">
    <property type="entry name" value="PAS_4"/>
</dbReference>
<dbReference type="SMART" id="SM00387">
    <property type="entry name" value="HATPase_c"/>
    <property type="match status" value="1"/>
</dbReference>
<gene>
    <name evidence="13" type="primary">arcB_1</name>
    <name evidence="12" type="ORF">Lbir_1159</name>
    <name evidence="13" type="ORF">NCTC12437_00273</name>
</gene>
<evidence type="ECO:0000313" key="12">
    <source>
        <dbReference type="EMBL" id="KTC72384.1"/>
    </source>
</evidence>
<dbReference type="SUPFAM" id="SSF47226">
    <property type="entry name" value="Histidine-containing phosphotransfer domain, HPT domain"/>
    <property type="match status" value="1"/>
</dbReference>
<sequence length="702" mass="79449">MVTSNDESDPFMEKPTNQYGNQEDLIFQLKSMVNALPGDVYWKDINGIWSGLNQHCVDSLHRMGFISQADEKLVLGKTDYEIFNKETADGYRRNDLEVMRNLMEITREEETHLPNGETITLLSKKRPFLDVHNRLIGVIGNSLDITDRKHMEVDLKEAKERAEAANQSKNEFMENMRHDIRTPLTGIVGFSELLKMEPDTRHVQEYADNLIASSHALLDLLDEVLEAIRVSSGEIPKLKKKFNLKQVLEQVIQLNRAKSAQKKISLSLHFDSTIPQYVIGDKVRIHRIALELLSNALNFTDTGFVKLSACLAKQDEQKLVVKIIVEDSGMGIPADKQQEIYVQFKRLTPSYQGIYKGAGLGLAVVKQFIDELNGEIYVESEPRKGACFTCIIPLQIPLLDDDFGVDHLLDTTIDTPYETTYAQLIKPCVNDLANYSSHILVVEDNGIAQTVARSLLAKLNCVAEIAETGRKAIDLWENGRFDLILMDIGLPDLDGYEVTHQIRLQELTRKTHVPIIALTAHAGDESKKRCIEAGMNAVLTKPLTLKNCEDMLDAFIPGRQQKDEPVANGQNDLSKHSTHEDHWFELSGFSLLDIDEGIRTIGDQESLTEMLKFMLSESLPDDTNKLISAHKDGNWEKTQQFVHKIKGGAVYVGTIKLKMACQYFDQYWKSGERDLLELLYQQVLRTIESSSQAMNLWLNNSQ</sequence>
<feature type="domain" description="Histidine kinase" evidence="8">
    <location>
        <begin position="175"/>
        <end position="396"/>
    </location>
</feature>
<dbReference type="Pfam" id="PF00512">
    <property type="entry name" value="HisKA"/>
    <property type="match status" value="1"/>
</dbReference>
<dbReference type="Gene3D" id="3.40.50.2300">
    <property type="match status" value="1"/>
</dbReference>
<evidence type="ECO:0000259" key="11">
    <source>
        <dbReference type="PROSITE" id="PS50894"/>
    </source>
</evidence>
<evidence type="ECO:0000259" key="8">
    <source>
        <dbReference type="PROSITE" id="PS50109"/>
    </source>
</evidence>
<dbReference type="PRINTS" id="PR00344">
    <property type="entry name" value="BCTRLSENSOR"/>
</dbReference>
<dbReference type="Gene3D" id="1.20.120.160">
    <property type="entry name" value="HPT domain"/>
    <property type="match status" value="1"/>
</dbReference>
<dbReference type="PANTHER" id="PTHR45339">
    <property type="entry name" value="HYBRID SIGNAL TRANSDUCTION HISTIDINE KINASE J"/>
    <property type="match status" value="1"/>
</dbReference>
<dbReference type="InterPro" id="IPR000700">
    <property type="entry name" value="PAS-assoc_C"/>
</dbReference>
<dbReference type="InterPro" id="IPR001789">
    <property type="entry name" value="Sig_transdc_resp-reg_receiver"/>
</dbReference>
<dbReference type="PROSITE" id="PS50113">
    <property type="entry name" value="PAC"/>
    <property type="match status" value="1"/>
</dbReference>
<dbReference type="Pfam" id="PF00072">
    <property type="entry name" value="Response_reg"/>
    <property type="match status" value="1"/>
</dbReference>
<keyword evidence="13" id="KW-0808">Transferase</keyword>
<dbReference type="InterPro" id="IPR011006">
    <property type="entry name" value="CheY-like_superfamily"/>
</dbReference>
<dbReference type="Gene3D" id="3.30.565.10">
    <property type="entry name" value="Histidine kinase-like ATPase, C-terminal domain"/>
    <property type="match status" value="1"/>
</dbReference>
<dbReference type="InterPro" id="IPR036641">
    <property type="entry name" value="HPT_dom_sf"/>
</dbReference>
<dbReference type="SUPFAM" id="SSF55785">
    <property type="entry name" value="PYP-like sensor domain (PAS domain)"/>
    <property type="match status" value="1"/>
</dbReference>
<dbReference type="OrthoDB" id="9810730at2"/>
<evidence type="ECO:0000259" key="10">
    <source>
        <dbReference type="PROSITE" id="PS50113"/>
    </source>
</evidence>
<evidence type="ECO:0000256" key="3">
    <source>
        <dbReference type="ARBA" id="ARBA00022553"/>
    </source>
</evidence>
<dbReference type="InterPro" id="IPR005467">
    <property type="entry name" value="His_kinase_dom"/>
</dbReference>
<evidence type="ECO:0000259" key="9">
    <source>
        <dbReference type="PROSITE" id="PS50110"/>
    </source>
</evidence>
<dbReference type="GO" id="GO:0005524">
    <property type="term" value="F:ATP binding"/>
    <property type="evidence" value="ECO:0007669"/>
    <property type="project" value="UniProtKB-KW"/>
</dbReference>
<keyword evidence="13" id="KW-0418">Kinase</keyword>
<accession>A0A378I6Y5</accession>
<evidence type="ECO:0000256" key="7">
    <source>
        <dbReference type="SAM" id="Coils"/>
    </source>
</evidence>
<proteinExistence type="predicted"/>
<dbReference type="Gene3D" id="1.10.287.130">
    <property type="match status" value="1"/>
</dbReference>
<keyword evidence="4" id="KW-0902">Two-component regulatory system</keyword>
<dbReference type="SUPFAM" id="SSF47384">
    <property type="entry name" value="Homodimeric domain of signal transducing histidine kinase"/>
    <property type="match status" value="1"/>
</dbReference>
<dbReference type="EMBL" id="LNXT01000015">
    <property type="protein sequence ID" value="KTC72384.1"/>
    <property type="molecule type" value="Genomic_DNA"/>
</dbReference>